<evidence type="ECO:0008006" key="14">
    <source>
        <dbReference type="Google" id="ProtNLM"/>
    </source>
</evidence>
<evidence type="ECO:0000256" key="5">
    <source>
        <dbReference type="ARBA" id="ARBA00022692"/>
    </source>
</evidence>
<dbReference type="PANTHER" id="PTHR47955">
    <property type="entry name" value="CYTOCHROME P450 FAMILY 71 PROTEIN"/>
    <property type="match status" value="1"/>
</dbReference>
<dbReference type="Proteomes" id="UP000593564">
    <property type="component" value="Unassembled WGS sequence"/>
</dbReference>
<dbReference type="EMBL" id="JACBKZ010000013">
    <property type="protein sequence ID" value="KAF5936458.1"/>
    <property type="molecule type" value="Genomic_DNA"/>
</dbReference>
<comment type="caution">
    <text evidence="12">The sequence shown here is derived from an EMBL/GenBank/DDBJ whole genome shotgun (WGS) entry which is preliminary data.</text>
</comment>
<keyword evidence="5" id="KW-0812">Transmembrane</keyword>
<dbReference type="GO" id="GO:0016020">
    <property type="term" value="C:membrane"/>
    <property type="evidence" value="ECO:0007669"/>
    <property type="project" value="UniProtKB-SubCell"/>
</dbReference>
<evidence type="ECO:0000256" key="9">
    <source>
        <dbReference type="ARBA" id="ARBA00023004"/>
    </source>
</evidence>
<proteinExistence type="inferred from homology"/>
<dbReference type="GO" id="GO:0004497">
    <property type="term" value="F:monooxygenase activity"/>
    <property type="evidence" value="ECO:0007669"/>
    <property type="project" value="UniProtKB-KW"/>
</dbReference>
<evidence type="ECO:0000256" key="2">
    <source>
        <dbReference type="ARBA" id="ARBA00004167"/>
    </source>
</evidence>
<name>A0A7J7GAG0_CAMSI</name>
<evidence type="ECO:0000256" key="7">
    <source>
        <dbReference type="ARBA" id="ARBA00022989"/>
    </source>
</evidence>
<evidence type="ECO:0000313" key="12">
    <source>
        <dbReference type="EMBL" id="KAF5936458.1"/>
    </source>
</evidence>
<organism evidence="12 13">
    <name type="scientific">Camellia sinensis</name>
    <name type="common">Tea plant</name>
    <name type="synonym">Thea sinensis</name>
    <dbReference type="NCBI Taxonomy" id="4442"/>
    <lineage>
        <taxon>Eukaryota</taxon>
        <taxon>Viridiplantae</taxon>
        <taxon>Streptophyta</taxon>
        <taxon>Embryophyta</taxon>
        <taxon>Tracheophyta</taxon>
        <taxon>Spermatophyta</taxon>
        <taxon>Magnoliopsida</taxon>
        <taxon>eudicotyledons</taxon>
        <taxon>Gunneridae</taxon>
        <taxon>Pentapetalae</taxon>
        <taxon>asterids</taxon>
        <taxon>Ericales</taxon>
        <taxon>Theaceae</taxon>
        <taxon>Camellia</taxon>
    </lineage>
</organism>
<keyword evidence="11" id="KW-0472">Membrane</keyword>
<comment type="cofactor">
    <cofactor evidence="1">
        <name>heme</name>
        <dbReference type="ChEBI" id="CHEBI:30413"/>
    </cofactor>
</comment>
<evidence type="ECO:0000256" key="11">
    <source>
        <dbReference type="ARBA" id="ARBA00023136"/>
    </source>
</evidence>
<comment type="subcellular location">
    <subcellularLocation>
        <location evidence="2">Membrane</location>
        <topology evidence="2">Single-pass membrane protein</topology>
    </subcellularLocation>
</comment>
<reference evidence="12 13" key="2">
    <citation type="submission" date="2020-07" db="EMBL/GenBank/DDBJ databases">
        <title>Genome assembly of wild tea tree DASZ reveals pedigree and selection history of tea varieties.</title>
        <authorList>
            <person name="Zhang W."/>
        </authorList>
    </citation>
    <scope>NUCLEOTIDE SEQUENCE [LARGE SCALE GENOMIC DNA]</scope>
    <source>
        <strain evidence="13">cv. G240</strain>
        <tissue evidence="12">Leaf</tissue>
    </source>
</reference>
<evidence type="ECO:0000256" key="1">
    <source>
        <dbReference type="ARBA" id="ARBA00001971"/>
    </source>
</evidence>
<dbReference type="GO" id="GO:0016705">
    <property type="term" value="F:oxidoreductase activity, acting on paired donors, with incorporation or reduction of molecular oxygen"/>
    <property type="evidence" value="ECO:0007669"/>
    <property type="project" value="InterPro"/>
</dbReference>
<evidence type="ECO:0000256" key="3">
    <source>
        <dbReference type="ARBA" id="ARBA00010617"/>
    </source>
</evidence>
<dbReference type="GO" id="GO:0005506">
    <property type="term" value="F:iron ion binding"/>
    <property type="evidence" value="ECO:0007669"/>
    <property type="project" value="InterPro"/>
</dbReference>
<evidence type="ECO:0000256" key="6">
    <source>
        <dbReference type="ARBA" id="ARBA00022723"/>
    </source>
</evidence>
<evidence type="ECO:0000313" key="13">
    <source>
        <dbReference type="Proteomes" id="UP000593564"/>
    </source>
</evidence>
<dbReference type="AlphaFoldDB" id="A0A7J7GAG0"/>
<dbReference type="SUPFAM" id="SSF48264">
    <property type="entry name" value="Cytochrome P450"/>
    <property type="match status" value="1"/>
</dbReference>
<keyword evidence="10" id="KW-0503">Monooxygenase</keyword>
<keyword evidence="8" id="KW-0560">Oxidoreductase</keyword>
<accession>A0A7J7GAG0</accession>
<sequence length="87" mass="10166">MMGSFFVSNYFPLMGWVDLVSGMSARVEKNFKELDLFYQEFIDDHLNPKRTEFIQEDILGILLQLRKDQLSPIDLTLNHIKAVLIMS</sequence>
<dbReference type="PANTHER" id="PTHR47955:SF22">
    <property type="entry name" value="CYTOCHROME P450 83B1-LIKE"/>
    <property type="match status" value="1"/>
</dbReference>
<keyword evidence="4" id="KW-0349">Heme</keyword>
<evidence type="ECO:0000256" key="10">
    <source>
        <dbReference type="ARBA" id="ARBA00023033"/>
    </source>
</evidence>
<keyword evidence="13" id="KW-1185">Reference proteome</keyword>
<keyword evidence="7" id="KW-1133">Transmembrane helix</keyword>
<evidence type="ECO:0000256" key="8">
    <source>
        <dbReference type="ARBA" id="ARBA00023002"/>
    </source>
</evidence>
<evidence type="ECO:0000256" key="4">
    <source>
        <dbReference type="ARBA" id="ARBA00022617"/>
    </source>
</evidence>
<dbReference type="GO" id="GO:0020037">
    <property type="term" value="F:heme binding"/>
    <property type="evidence" value="ECO:0007669"/>
    <property type="project" value="InterPro"/>
</dbReference>
<gene>
    <name evidence="12" type="ORF">HYC85_027587</name>
</gene>
<keyword evidence="9" id="KW-0408">Iron</keyword>
<reference evidence="13" key="1">
    <citation type="journal article" date="2020" name="Nat. Commun.">
        <title>Genome assembly of wild tea tree DASZ reveals pedigree and selection history of tea varieties.</title>
        <authorList>
            <person name="Zhang W."/>
            <person name="Zhang Y."/>
            <person name="Qiu H."/>
            <person name="Guo Y."/>
            <person name="Wan H."/>
            <person name="Zhang X."/>
            <person name="Scossa F."/>
            <person name="Alseekh S."/>
            <person name="Zhang Q."/>
            <person name="Wang P."/>
            <person name="Xu L."/>
            <person name="Schmidt M.H."/>
            <person name="Jia X."/>
            <person name="Li D."/>
            <person name="Zhu A."/>
            <person name="Guo F."/>
            <person name="Chen W."/>
            <person name="Ni D."/>
            <person name="Usadel B."/>
            <person name="Fernie A.R."/>
            <person name="Wen W."/>
        </authorList>
    </citation>
    <scope>NUCLEOTIDE SEQUENCE [LARGE SCALE GENOMIC DNA]</scope>
    <source>
        <strain evidence="13">cv. G240</strain>
    </source>
</reference>
<comment type="similarity">
    <text evidence="3">Belongs to the cytochrome P450 family.</text>
</comment>
<keyword evidence="6" id="KW-0479">Metal-binding</keyword>
<dbReference type="InterPro" id="IPR036396">
    <property type="entry name" value="Cyt_P450_sf"/>
</dbReference>
<protein>
    <recommendedName>
        <fullName evidence="14">Cytochrome P450</fullName>
    </recommendedName>
</protein>